<proteinExistence type="predicted"/>
<dbReference type="EMBL" id="JBBBOO010000014">
    <property type="protein sequence ID" value="MEI7065353.1"/>
    <property type="molecule type" value="Genomic_DNA"/>
</dbReference>
<reference evidence="1 2" key="1">
    <citation type="submission" date="2024-03" db="EMBL/GenBank/DDBJ databases">
        <title>Analysis of soft rot Pectobacteriaceae population diversity in US potato growing regions between 2016 and 2022.</title>
        <authorList>
            <person name="Ma X."/>
            <person name="Zhang X."/>
            <person name="Stodghill P."/>
            <person name="Rioux R."/>
            <person name="Babler B."/>
            <person name="Shrestha S."/>
            <person name="Babler B."/>
            <person name="Rivedal H."/>
            <person name="Frost K."/>
            <person name="Hao J."/>
            <person name="Secor G."/>
            <person name="Swingle B."/>
        </authorList>
    </citation>
    <scope>NUCLEOTIDE SEQUENCE [LARGE SCALE GENOMIC DNA]</scope>
    <source>
        <strain evidence="1 2">SR64</strain>
    </source>
</reference>
<organism evidence="1 2">
    <name type="scientific">Dickeya chrysanthemi</name>
    <name type="common">Pectobacterium chrysanthemi</name>
    <name type="synonym">Erwinia chrysanthemi</name>
    <dbReference type="NCBI Taxonomy" id="556"/>
    <lineage>
        <taxon>Bacteria</taxon>
        <taxon>Pseudomonadati</taxon>
        <taxon>Pseudomonadota</taxon>
        <taxon>Gammaproteobacteria</taxon>
        <taxon>Enterobacterales</taxon>
        <taxon>Pectobacteriaceae</taxon>
        <taxon>Dickeya</taxon>
    </lineage>
</organism>
<protein>
    <recommendedName>
        <fullName evidence="3">Zinc ribbon domain-containing protein</fullName>
    </recommendedName>
</protein>
<evidence type="ECO:0000313" key="2">
    <source>
        <dbReference type="Proteomes" id="UP001359469"/>
    </source>
</evidence>
<comment type="caution">
    <text evidence="1">The sequence shown here is derived from an EMBL/GenBank/DDBJ whole genome shotgun (WGS) entry which is preliminary data.</text>
</comment>
<dbReference type="Proteomes" id="UP001359469">
    <property type="component" value="Unassembled WGS sequence"/>
</dbReference>
<name>A0ABU8JQK6_DICCH</name>
<evidence type="ECO:0000313" key="1">
    <source>
        <dbReference type="EMBL" id="MEI7065353.1"/>
    </source>
</evidence>
<dbReference type="RefSeq" id="WP_233276298.1">
    <property type="nucleotide sequence ID" value="NZ_JAFCAF010000007.1"/>
</dbReference>
<keyword evidence="2" id="KW-1185">Reference proteome</keyword>
<gene>
    <name evidence="1" type="ORF">WCU84_17055</name>
</gene>
<sequence length="89" mass="9812">MALTKCKECKKEVSTSAKVCPHCGVKNPSTTAGQVLWSWCYWFGVLQKSLAEVMTSPPQKLIPQRIAQQMTVNACLIKTGLKQHHAVAL</sequence>
<accession>A0ABU8JQK6</accession>
<evidence type="ECO:0008006" key="3">
    <source>
        <dbReference type="Google" id="ProtNLM"/>
    </source>
</evidence>